<feature type="domain" description="THUMP-like" evidence="1">
    <location>
        <begin position="322"/>
        <end position="392"/>
    </location>
</feature>
<dbReference type="EMBL" id="JAJBZG010000001">
    <property type="protein sequence ID" value="MCB7480224.1"/>
    <property type="molecule type" value="Genomic_DNA"/>
</dbReference>
<feature type="domain" description="PG-1098 ferredoxin-like" evidence="2">
    <location>
        <begin position="279"/>
        <end position="321"/>
    </location>
</feature>
<dbReference type="InterPro" id="IPR041497">
    <property type="entry name" value="Thump-like"/>
</dbReference>
<sequence length="393" mass="44665">MLNKALLEPEVSRFIKENQKKDLPSLILKGSPFENVSVQELATQIKGLKVAEKKFPELYKNPDIIYPPKLNLEQSSSEITAKYKASLIDGKAGIDITGGLGIDTYFISKNFKNFSYCELNADLAEIAEHNFKVLHADNISVHNGDGLAILKSSEEKKDWVFADPARRDDHGGKVFKLEDCEPNIPKHLKMLFQHSDNLMVKSSPILDITAGIQELRFVKEIHIVAFRNEVKELLWILNKDLSGTPIIKTINFDRDKVEILSGKFESSQAEVQFSLPEAYLYEPNAAIMKCGLFDILAKNTSTKKLHQHSHLYTSDKLIDFPGRSFKILEVKDFKPGDLKSYFKSKKANITTRNFPESVESIRKKFKIKDGGSDYIFFTTNMREEKIVIVCKKV</sequence>
<dbReference type="Proteomes" id="UP001139414">
    <property type="component" value="Unassembled WGS sequence"/>
</dbReference>
<evidence type="ECO:0000313" key="4">
    <source>
        <dbReference type="Proteomes" id="UP001139414"/>
    </source>
</evidence>
<dbReference type="CDD" id="cd02440">
    <property type="entry name" value="AdoMet_MTases"/>
    <property type="match status" value="1"/>
</dbReference>
<dbReference type="SUPFAM" id="SSF53335">
    <property type="entry name" value="S-adenosyl-L-methionine-dependent methyltransferases"/>
    <property type="match status" value="1"/>
</dbReference>
<evidence type="ECO:0000259" key="2">
    <source>
        <dbReference type="Pfam" id="PF22013"/>
    </source>
</evidence>
<dbReference type="InterPro" id="IPR054168">
    <property type="entry name" value="PG_1098_Fer"/>
</dbReference>
<gene>
    <name evidence="3" type="ORF">LGQ90_03000</name>
</gene>
<evidence type="ECO:0000259" key="1">
    <source>
        <dbReference type="Pfam" id="PF18096"/>
    </source>
</evidence>
<comment type="caution">
    <text evidence="3">The sequence shown here is derived from an EMBL/GenBank/DDBJ whole genome shotgun (WGS) entry which is preliminary data.</text>
</comment>
<reference evidence="3" key="1">
    <citation type="submission" date="2021-10" db="EMBL/GenBank/DDBJ databases">
        <title>Gramella sp. ASW11-100T, isolated from marine sediment.</title>
        <authorList>
            <person name="Xia C."/>
        </authorList>
    </citation>
    <scope>NUCLEOTIDE SEQUENCE</scope>
    <source>
        <strain evidence="3">ASW11-100</strain>
    </source>
</reference>
<name>A0A9X1LH23_9FLAO</name>
<dbReference type="RefSeq" id="WP_229337978.1">
    <property type="nucleotide sequence ID" value="NZ_JAJBZG010000001.1"/>
</dbReference>
<keyword evidence="3" id="KW-0489">Methyltransferase</keyword>
<evidence type="ECO:0000313" key="3">
    <source>
        <dbReference type="EMBL" id="MCB7480224.1"/>
    </source>
</evidence>
<accession>A0A9X1LH23</accession>
<dbReference type="Gene3D" id="3.40.50.150">
    <property type="entry name" value="Vaccinia Virus protein VP39"/>
    <property type="match status" value="1"/>
</dbReference>
<protein>
    <submittedName>
        <fullName evidence="3">Class I SAM-dependent methyltransferase</fullName>
    </submittedName>
</protein>
<keyword evidence="4" id="KW-1185">Reference proteome</keyword>
<dbReference type="Gene3D" id="1.10.10.1110">
    <property type="entry name" value="Methyltransferase PG1098, N-terminal domain"/>
    <property type="match status" value="1"/>
</dbReference>
<dbReference type="GO" id="GO:0008168">
    <property type="term" value="F:methyltransferase activity"/>
    <property type="evidence" value="ECO:0007669"/>
    <property type="project" value="UniProtKB-KW"/>
</dbReference>
<dbReference type="InterPro" id="IPR029063">
    <property type="entry name" value="SAM-dependent_MTases_sf"/>
</dbReference>
<dbReference type="AlphaFoldDB" id="A0A9X1LH23"/>
<dbReference type="GO" id="GO:0032259">
    <property type="term" value="P:methylation"/>
    <property type="evidence" value="ECO:0007669"/>
    <property type="project" value="UniProtKB-KW"/>
</dbReference>
<organism evidence="3 4">
    <name type="scientific">Christiangramia sediminis</name>
    <dbReference type="NCBI Taxonomy" id="2881336"/>
    <lineage>
        <taxon>Bacteria</taxon>
        <taxon>Pseudomonadati</taxon>
        <taxon>Bacteroidota</taxon>
        <taxon>Flavobacteriia</taxon>
        <taxon>Flavobacteriales</taxon>
        <taxon>Flavobacteriaceae</taxon>
        <taxon>Christiangramia</taxon>
    </lineage>
</organism>
<keyword evidence="3" id="KW-0808">Transferase</keyword>
<dbReference type="Pfam" id="PF22013">
    <property type="entry name" value="PG_1098_Fer"/>
    <property type="match status" value="1"/>
</dbReference>
<dbReference type="Pfam" id="PF18096">
    <property type="entry name" value="Thump_like"/>
    <property type="match status" value="1"/>
</dbReference>
<proteinExistence type="predicted"/>